<evidence type="ECO:0000313" key="2">
    <source>
        <dbReference type="EMBL" id="KAF2029809.1"/>
    </source>
</evidence>
<comment type="caution">
    <text evidence="2">The sequence shown here is derived from an EMBL/GenBank/DDBJ whole genome shotgun (WGS) entry which is preliminary data.</text>
</comment>
<evidence type="ECO:0000259" key="1">
    <source>
        <dbReference type="Pfam" id="PF07859"/>
    </source>
</evidence>
<sequence length="451" mass="50235">MPLRLRVSANAFVARPIQWSPTPRHYCVGAPFSTQAFSAVRASPRLETFTVPCRSNGSITVDVFHAEKSGSHVVIYLPPGPTLPSNPEEEDVLIATLNEHSEATIARINYRASTIHQYPTPIHDALAGYDWVRDTLLRDALQRPYLTRLGVCGELVGGSLGAMLALTECRSGETRVGAAAVNSPLVDWVFPDELPLVDPSDLPEPLSADETAFPAHEDLMSSAVQRLASGLARKSRKRSVKAAPLTEWQRYSNNSVIPTSTLVAKRDALFRRPDDWFDRFASPIHFFRSPHAQMVLPQSNDVSASRQPDKMLDIEIQMSIDHYTDVGSQTPVSPELPTLTRCRSYARNYPLVGTKISLPAWHVSTGAENPLSDQAKEFTKMLRRSVARHTLKFHAGRTRWHDTTEKQMYEEAAEDRVRFESHPGLGLWSGSVQRMQEVGSWMKECLDVGAN</sequence>
<name>A0A9P4H8V1_9PLEO</name>
<dbReference type="InterPro" id="IPR013094">
    <property type="entry name" value="AB_hydrolase_3"/>
</dbReference>
<accession>A0A9P4H8V1</accession>
<dbReference type="Proteomes" id="UP000799777">
    <property type="component" value="Unassembled WGS sequence"/>
</dbReference>
<evidence type="ECO:0000313" key="3">
    <source>
        <dbReference type="Proteomes" id="UP000799777"/>
    </source>
</evidence>
<dbReference type="AlphaFoldDB" id="A0A9P4H8V1"/>
<gene>
    <name evidence="2" type="ORF">EK21DRAFT_66955</name>
</gene>
<proteinExistence type="predicted"/>
<dbReference type="EMBL" id="ML978196">
    <property type="protein sequence ID" value="KAF2029809.1"/>
    <property type="molecule type" value="Genomic_DNA"/>
</dbReference>
<dbReference type="Pfam" id="PF07859">
    <property type="entry name" value="Abhydrolase_3"/>
    <property type="match status" value="1"/>
</dbReference>
<reference evidence="2" key="1">
    <citation type="journal article" date="2020" name="Stud. Mycol.">
        <title>101 Dothideomycetes genomes: a test case for predicting lifestyles and emergence of pathogens.</title>
        <authorList>
            <person name="Haridas S."/>
            <person name="Albert R."/>
            <person name="Binder M."/>
            <person name="Bloem J."/>
            <person name="Labutti K."/>
            <person name="Salamov A."/>
            <person name="Andreopoulos B."/>
            <person name="Baker S."/>
            <person name="Barry K."/>
            <person name="Bills G."/>
            <person name="Bluhm B."/>
            <person name="Cannon C."/>
            <person name="Castanera R."/>
            <person name="Culley D."/>
            <person name="Daum C."/>
            <person name="Ezra D."/>
            <person name="Gonzalez J."/>
            <person name="Henrissat B."/>
            <person name="Kuo A."/>
            <person name="Liang C."/>
            <person name="Lipzen A."/>
            <person name="Lutzoni F."/>
            <person name="Magnuson J."/>
            <person name="Mondo S."/>
            <person name="Nolan M."/>
            <person name="Ohm R."/>
            <person name="Pangilinan J."/>
            <person name="Park H.-J."/>
            <person name="Ramirez L."/>
            <person name="Alfaro M."/>
            <person name="Sun H."/>
            <person name="Tritt A."/>
            <person name="Yoshinaga Y."/>
            <person name="Zwiers L.-H."/>
            <person name="Turgeon B."/>
            <person name="Goodwin S."/>
            <person name="Spatafora J."/>
            <person name="Crous P."/>
            <person name="Grigoriev I."/>
        </authorList>
    </citation>
    <scope>NUCLEOTIDE SEQUENCE</scope>
    <source>
        <strain evidence="2">CBS 110217</strain>
    </source>
</reference>
<dbReference type="GO" id="GO:0016787">
    <property type="term" value="F:hydrolase activity"/>
    <property type="evidence" value="ECO:0007669"/>
    <property type="project" value="InterPro"/>
</dbReference>
<keyword evidence="3" id="KW-1185">Reference proteome</keyword>
<dbReference type="OrthoDB" id="5396420at2759"/>
<dbReference type="SUPFAM" id="SSF53474">
    <property type="entry name" value="alpha/beta-Hydrolases"/>
    <property type="match status" value="1"/>
</dbReference>
<feature type="domain" description="Alpha/beta hydrolase fold-3" evidence="1">
    <location>
        <begin position="86"/>
        <end position="271"/>
    </location>
</feature>
<protein>
    <submittedName>
        <fullName evidence="2">Alpha/beta-hydrolase</fullName>
    </submittedName>
</protein>
<dbReference type="Gene3D" id="3.40.50.1820">
    <property type="entry name" value="alpha/beta hydrolase"/>
    <property type="match status" value="1"/>
</dbReference>
<dbReference type="InterPro" id="IPR029058">
    <property type="entry name" value="AB_hydrolase_fold"/>
</dbReference>
<organism evidence="2 3">
    <name type="scientific">Setomelanomma holmii</name>
    <dbReference type="NCBI Taxonomy" id="210430"/>
    <lineage>
        <taxon>Eukaryota</taxon>
        <taxon>Fungi</taxon>
        <taxon>Dikarya</taxon>
        <taxon>Ascomycota</taxon>
        <taxon>Pezizomycotina</taxon>
        <taxon>Dothideomycetes</taxon>
        <taxon>Pleosporomycetidae</taxon>
        <taxon>Pleosporales</taxon>
        <taxon>Pleosporineae</taxon>
        <taxon>Phaeosphaeriaceae</taxon>
        <taxon>Setomelanomma</taxon>
    </lineage>
</organism>